<accession>A0A0G3HBR7</accession>
<sequence>MSTVQKDPRRELRRRPSGWPVASFGTYLEAQSAVDALSDHEFPVHSLTIVGVDLMEVEQVTGRLTWGKVILGGLASGAWMGLFFGLLFGILSVGPMIVGLLWGIAIGAIFGVIFAAVSYGLTGGARDFTSQTAIVAGRYDILADPEHAERARDFLAARQGGAAGEPAPADED</sequence>
<keyword evidence="1" id="KW-0472">Membrane</keyword>
<gene>
    <name evidence="3" type="ORF">CUTER_04175</name>
</gene>
<dbReference type="EMBL" id="CP011546">
    <property type="protein sequence ID" value="AKK10841.1"/>
    <property type="molecule type" value="Genomic_DNA"/>
</dbReference>
<keyword evidence="1" id="KW-1133">Transmembrane helix</keyword>
<dbReference type="AlphaFoldDB" id="A0A0G3HBR7"/>
<dbReference type="PATRIC" id="fig|1072256.5.peg.828"/>
<dbReference type="Proteomes" id="UP000035548">
    <property type="component" value="Chromosome"/>
</dbReference>
<dbReference type="Pfam" id="PF11181">
    <property type="entry name" value="YflT"/>
    <property type="match status" value="1"/>
</dbReference>
<keyword evidence="1" id="KW-0812">Transmembrane</keyword>
<name>A0A0G3HBR7_9CORY</name>
<evidence type="ECO:0000313" key="3">
    <source>
        <dbReference type="EMBL" id="AKK10841.1"/>
    </source>
</evidence>
<dbReference type="STRING" id="1072256.CUTER_04175"/>
<dbReference type="RefSeq" id="WP_047259341.1">
    <property type="nucleotide sequence ID" value="NZ_CP011546.1"/>
</dbReference>
<evidence type="ECO:0000313" key="4">
    <source>
        <dbReference type="Proteomes" id="UP000035548"/>
    </source>
</evidence>
<feature type="transmembrane region" description="Helical" evidence="1">
    <location>
        <begin position="97"/>
        <end position="121"/>
    </location>
</feature>
<organism evidence="3 4">
    <name type="scientific">Corynebacterium uterequi</name>
    <dbReference type="NCBI Taxonomy" id="1072256"/>
    <lineage>
        <taxon>Bacteria</taxon>
        <taxon>Bacillati</taxon>
        <taxon>Actinomycetota</taxon>
        <taxon>Actinomycetes</taxon>
        <taxon>Mycobacteriales</taxon>
        <taxon>Corynebacteriaceae</taxon>
        <taxon>Corynebacterium</taxon>
    </lineage>
</organism>
<keyword evidence="4" id="KW-1185">Reference proteome</keyword>
<dbReference type="KEGG" id="cut:CUTER_04175"/>
<reference evidence="3 4" key="1">
    <citation type="journal article" date="2015" name="Genome Announc.">
        <title>Virulence Factor Genes Detected in the Complete Genome Sequence of Corynebacterium uterequi DSM 45634, Isolated from the Uterus of a Maiden Mare.</title>
        <authorList>
            <person name="Ruckert C."/>
            <person name="Kriete M."/>
            <person name="Jaenicke S."/>
            <person name="Winkler A."/>
            <person name="Tauch A."/>
        </authorList>
    </citation>
    <scope>NUCLEOTIDE SEQUENCE [LARGE SCALE GENOMIC DNA]</scope>
    <source>
        <strain evidence="3 4">DSM 45634</strain>
    </source>
</reference>
<evidence type="ECO:0000256" key="1">
    <source>
        <dbReference type="SAM" id="Phobius"/>
    </source>
</evidence>
<feature type="transmembrane region" description="Helical" evidence="1">
    <location>
        <begin position="69"/>
        <end position="91"/>
    </location>
</feature>
<dbReference type="OrthoDB" id="3381462at2"/>
<dbReference type="InterPro" id="IPR025889">
    <property type="entry name" value="GSP17M-like_dom"/>
</dbReference>
<proteinExistence type="predicted"/>
<feature type="domain" description="General stress protein 17M-like" evidence="2">
    <location>
        <begin position="21"/>
        <end position="92"/>
    </location>
</feature>
<protein>
    <recommendedName>
        <fullName evidence="2">General stress protein 17M-like domain-containing protein</fullName>
    </recommendedName>
</protein>
<reference evidence="4" key="2">
    <citation type="submission" date="2015-05" db="EMBL/GenBank/DDBJ databases">
        <title>Complete genome sequence of Corynebacterium uterequi DSM 45634, isolated from the uterus of a maiden mare.</title>
        <authorList>
            <person name="Ruckert C."/>
            <person name="Albersmeier A."/>
            <person name="Winkler A."/>
            <person name="Tauch A."/>
        </authorList>
    </citation>
    <scope>NUCLEOTIDE SEQUENCE [LARGE SCALE GENOMIC DNA]</scope>
    <source>
        <strain evidence="4">DSM 45634</strain>
    </source>
</reference>
<evidence type="ECO:0000259" key="2">
    <source>
        <dbReference type="Pfam" id="PF11181"/>
    </source>
</evidence>